<dbReference type="InterPro" id="IPR000232">
    <property type="entry name" value="HSF_DNA-bd"/>
</dbReference>
<dbReference type="SMART" id="SM00415">
    <property type="entry name" value="HSF"/>
    <property type="match status" value="1"/>
</dbReference>
<protein>
    <submittedName>
        <fullName evidence="7">HSF-type DNA-binding</fullName>
    </submittedName>
</protein>
<evidence type="ECO:0000259" key="6">
    <source>
        <dbReference type="SMART" id="SM00415"/>
    </source>
</evidence>
<dbReference type="Pfam" id="PF00447">
    <property type="entry name" value="HSF_DNA-bind"/>
    <property type="match status" value="1"/>
</dbReference>
<dbReference type="Proteomes" id="UP001153069">
    <property type="component" value="Unassembled WGS sequence"/>
</dbReference>
<evidence type="ECO:0000256" key="5">
    <source>
        <dbReference type="SAM" id="MobiDB-lite"/>
    </source>
</evidence>
<evidence type="ECO:0000313" key="8">
    <source>
        <dbReference type="Proteomes" id="UP001153069"/>
    </source>
</evidence>
<dbReference type="SUPFAM" id="SSF46785">
    <property type="entry name" value="Winged helix' DNA-binding domain"/>
    <property type="match status" value="1"/>
</dbReference>
<gene>
    <name evidence="7" type="ORF">SEMRO_443_G143970.1</name>
</gene>
<evidence type="ECO:0000256" key="2">
    <source>
        <dbReference type="ARBA" id="ARBA00023125"/>
    </source>
</evidence>
<name>A0A9N8HD47_9STRA</name>
<evidence type="ECO:0000256" key="3">
    <source>
        <dbReference type="ARBA" id="ARBA00023242"/>
    </source>
</evidence>
<dbReference type="GO" id="GO:0043565">
    <property type="term" value="F:sequence-specific DNA binding"/>
    <property type="evidence" value="ECO:0007669"/>
    <property type="project" value="InterPro"/>
</dbReference>
<feature type="domain" description="HSF-type DNA-binding" evidence="6">
    <location>
        <begin position="133"/>
        <end position="231"/>
    </location>
</feature>
<dbReference type="EMBL" id="CAICTM010000442">
    <property type="protein sequence ID" value="CAB9510578.1"/>
    <property type="molecule type" value="Genomic_DNA"/>
</dbReference>
<keyword evidence="3" id="KW-0539">Nucleus</keyword>
<evidence type="ECO:0000256" key="1">
    <source>
        <dbReference type="ARBA" id="ARBA00004123"/>
    </source>
</evidence>
<dbReference type="GO" id="GO:0005634">
    <property type="term" value="C:nucleus"/>
    <property type="evidence" value="ECO:0007669"/>
    <property type="project" value="UniProtKB-SubCell"/>
</dbReference>
<comment type="similarity">
    <text evidence="4">Belongs to the HSF family.</text>
</comment>
<evidence type="ECO:0000256" key="4">
    <source>
        <dbReference type="RuleBase" id="RU004020"/>
    </source>
</evidence>
<dbReference type="GO" id="GO:0003700">
    <property type="term" value="F:DNA-binding transcription factor activity"/>
    <property type="evidence" value="ECO:0007669"/>
    <property type="project" value="InterPro"/>
</dbReference>
<keyword evidence="8" id="KW-1185">Reference proteome</keyword>
<dbReference type="PANTHER" id="PTHR10015">
    <property type="entry name" value="HEAT SHOCK TRANSCRIPTION FACTOR"/>
    <property type="match status" value="1"/>
</dbReference>
<organism evidence="7 8">
    <name type="scientific">Seminavis robusta</name>
    <dbReference type="NCBI Taxonomy" id="568900"/>
    <lineage>
        <taxon>Eukaryota</taxon>
        <taxon>Sar</taxon>
        <taxon>Stramenopiles</taxon>
        <taxon>Ochrophyta</taxon>
        <taxon>Bacillariophyta</taxon>
        <taxon>Bacillariophyceae</taxon>
        <taxon>Bacillariophycidae</taxon>
        <taxon>Naviculales</taxon>
        <taxon>Naviculaceae</taxon>
        <taxon>Seminavis</taxon>
    </lineage>
</organism>
<dbReference type="InterPro" id="IPR036388">
    <property type="entry name" value="WH-like_DNA-bd_sf"/>
</dbReference>
<accession>A0A9N8HD47</accession>
<reference evidence="7" key="1">
    <citation type="submission" date="2020-06" db="EMBL/GenBank/DDBJ databases">
        <authorList>
            <consortium name="Plant Systems Biology data submission"/>
        </authorList>
    </citation>
    <scope>NUCLEOTIDE SEQUENCE</scope>
    <source>
        <strain evidence="7">D6</strain>
    </source>
</reference>
<proteinExistence type="inferred from homology"/>
<feature type="region of interest" description="Disordered" evidence="5">
    <location>
        <begin position="1"/>
        <end position="130"/>
    </location>
</feature>
<evidence type="ECO:0000313" key="7">
    <source>
        <dbReference type="EMBL" id="CAB9510578.1"/>
    </source>
</evidence>
<comment type="caution">
    <text evidence="7">The sequence shown here is derived from an EMBL/GenBank/DDBJ whole genome shotgun (WGS) entry which is preliminary data.</text>
</comment>
<feature type="compositionally biased region" description="Basic and acidic residues" evidence="5">
    <location>
        <begin position="1"/>
        <end position="17"/>
    </location>
</feature>
<dbReference type="Gene3D" id="1.10.10.10">
    <property type="entry name" value="Winged helix-like DNA-binding domain superfamily/Winged helix DNA-binding domain"/>
    <property type="match status" value="1"/>
</dbReference>
<sequence>MTKTPIEDREDSKEKKQAAKPAAKKKAAAKAAPPSGVMNVAEQDPPRHAKKRSLLANENEVAAKKARAHSQQPTLPPSCFQGDLSLKSEGGNRKAAPSETLHTEPLHLSGTLEVAKVPSREDEKDDDDEKLDDRLTFPERLMHLLQHEIQPKALWWQKDGVSFGFEPKLFTDKVLNKLFPTKIKFESFIRKLNRWGFRRVPGQGLPPNGAAYKHPLFKRSDPNLMKSMKFGQKVDSRRPSQQLQGLVPSTGILGGPQHAALGRAESQDNQSLVAMQALQSAQHTALLQTMAGAQQQQDHQHRQQLQLHQQRQQLALAADHLATQNAALNSLASSSDNQLLDRLAPAIDSQLRDRLLLMGLPRTIPSLQGAATLQHQHDLPSLRSLSSLPRASLSTGGQGPNASSSTASDRDIRNALLYGTGLPLSAAGHRRISTSPPSQREESSLAAAAAAAIDSRRLSVQSSQRDESSLAAAAAVLDSAAALSSSSSLDAAATRILLGGGNTSGYTAIRRPNQPENAVLHSSLLSSAQLSGQFPSQLGTQWSHRFELLRSQQQQQHQQQQHHHHQQQQQQQQASLSRQVGLPQQPGSGLSTTELWLLLQEQERQRRQNEQNDGHGQP</sequence>
<feature type="region of interest" description="Disordered" evidence="5">
    <location>
        <begin position="549"/>
        <end position="618"/>
    </location>
</feature>
<feature type="compositionally biased region" description="Basic and acidic residues" evidence="5">
    <location>
        <begin position="601"/>
        <end position="618"/>
    </location>
</feature>
<dbReference type="AlphaFoldDB" id="A0A9N8HD47"/>
<dbReference type="InterPro" id="IPR036390">
    <property type="entry name" value="WH_DNA-bd_sf"/>
</dbReference>
<dbReference type="PANTHER" id="PTHR10015:SF206">
    <property type="entry name" value="HSF-TYPE DNA-BINDING DOMAIN-CONTAINING PROTEIN"/>
    <property type="match status" value="1"/>
</dbReference>
<keyword evidence="2 7" id="KW-0238">DNA-binding</keyword>
<comment type="subcellular location">
    <subcellularLocation>
        <location evidence="1">Nucleus</location>
    </subcellularLocation>
</comment>
<feature type="region of interest" description="Disordered" evidence="5">
    <location>
        <begin position="388"/>
        <end position="409"/>
    </location>
</feature>
<feature type="compositionally biased region" description="Polar residues" evidence="5">
    <location>
        <begin position="585"/>
        <end position="594"/>
    </location>
</feature>